<evidence type="ECO:0000256" key="3">
    <source>
        <dbReference type="ARBA" id="ARBA00022833"/>
    </source>
</evidence>
<dbReference type="eggNOG" id="COG1064">
    <property type="taxonomic scope" value="Bacteria"/>
</dbReference>
<dbReference type="RefSeq" id="WP_006593570.1">
    <property type="nucleotide sequence ID" value="NZ_BAHD01000055.1"/>
</dbReference>
<comment type="similarity">
    <text evidence="5">Belongs to the zinc-containing alcohol dehydrogenase family.</text>
</comment>
<keyword evidence="3 5" id="KW-0862">Zinc</keyword>
<dbReference type="AlphaFoldDB" id="K6VLD9"/>
<keyword evidence="4" id="KW-0560">Oxidoreductase</keyword>
<comment type="caution">
    <text evidence="8">The sequence shown here is derived from an EMBL/GenBank/DDBJ whole genome shotgun (WGS) entry which is preliminary data.</text>
</comment>
<dbReference type="Proteomes" id="UP000008366">
    <property type="component" value="Unassembled WGS sequence"/>
</dbReference>
<dbReference type="InterPro" id="IPR050129">
    <property type="entry name" value="Zn_alcohol_dh"/>
</dbReference>
<dbReference type="GO" id="GO:0016491">
    <property type="term" value="F:oxidoreductase activity"/>
    <property type="evidence" value="ECO:0007669"/>
    <property type="project" value="UniProtKB-KW"/>
</dbReference>
<dbReference type="GO" id="GO:0008270">
    <property type="term" value="F:zinc ion binding"/>
    <property type="evidence" value="ECO:0007669"/>
    <property type="project" value="InterPro"/>
</dbReference>
<dbReference type="SMART" id="SM00829">
    <property type="entry name" value="PKS_ER"/>
    <property type="match status" value="1"/>
</dbReference>
<dbReference type="SUPFAM" id="SSF50129">
    <property type="entry name" value="GroES-like"/>
    <property type="match status" value="1"/>
</dbReference>
<dbReference type="STRING" id="1184609.KILIM_055_00060"/>
<dbReference type="InterPro" id="IPR013149">
    <property type="entry name" value="ADH-like_C"/>
</dbReference>
<keyword evidence="6" id="KW-0812">Transmembrane</keyword>
<sequence length="349" mass="36489">MRAVIYEDYGQMPQVREVPQPAPPPGGVIVAVAATGVCRSDWHAWMGHEPVSLPHVPGHELVGTVVDVGAGVSRWDEGDRVTVPFACGCGKCVWCRQGEQQVCPRQTQPGFTGWGSFAQYVALHAADTNLVEVPESLSDVAAAALGCRFATAYRAVTTHGWLRAGQWLVVVGVGGLGLSAVAIATAFGARVIAVDVSPRSLSMAATLGAERTVLCADSMSSETVAERVRVLTDGGAHVGIDAIGLPGAARTSVLSLRRRGRHVQAGLLLADDATTALPMDRIIAHELSVHGTHGLAAHEYPAMLDLVAARIDLSTLIGRTISLEDVPEALSSMSEPASSAGLTVVDMSR</sequence>
<dbReference type="CDD" id="cd08260">
    <property type="entry name" value="Zn_ADH6"/>
    <property type="match status" value="1"/>
</dbReference>
<evidence type="ECO:0000256" key="5">
    <source>
        <dbReference type="RuleBase" id="RU361277"/>
    </source>
</evidence>
<evidence type="ECO:0000256" key="6">
    <source>
        <dbReference type="SAM" id="Phobius"/>
    </source>
</evidence>
<evidence type="ECO:0000313" key="8">
    <source>
        <dbReference type="EMBL" id="GAB97038.1"/>
    </source>
</evidence>
<dbReference type="PROSITE" id="PS00059">
    <property type="entry name" value="ADH_ZINC"/>
    <property type="match status" value="1"/>
</dbReference>
<accession>K6VLD9</accession>
<dbReference type="PANTHER" id="PTHR43401">
    <property type="entry name" value="L-THREONINE 3-DEHYDROGENASE"/>
    <property type="match status" value="1"/>
</dbReference>
<dbReference type="Pfam" id="PF08240">
    <property type="entry name" value="ADH_N"/>
    <property type="match status" value="1"/>
</dbReference>
<dbReference type="InterPro" id="IPR020843">
    <property type="entry name" value="ER"/>
</dbReference>
<reference evidence="8 9" key="1">
    <citation type="submission" date="2012-08" db="EMBL/GenBank/DDBJ databases">
        <title>Whole genome shotgun sequence of Kineosphaera limosa NBRC 100340.</title>
        <authorList>
            <person name="Yoshida I."/>
            <person name="Isaki S."/>
            <person name="Hosoyama A."/>
            <person name="Tsuchikane K."/>
            <person name="Katsumata H."/>
            <person name="Ando Y."/>
            <person name="Ohji S."/>
            <person name="Hamada M."/>
            <person name="Tamura T."/>
            <person name="Yamazoe A."/>
            <person name="Yamazaki S."/>
            <person name="Fujita N."/>
        </authorList>
    </citation>
    <scope>NUCLEOTIDE SEQUENCE [LARGE SCALE GENOMIC DNA]</scope>
    <source>
        <strain evidence="8 9">NBRC 100340</strain>
    </source>
</reference>
<protein>
    <submittedName>
        <fullName evidence="8">Alcohol dehydrogenase</fullName>
    </submittedName>
</protein>
<dbReference type="InterPro" id="IPR011032">
    <property type="entry name" value="GroES-like_sf"/>
</dbReference>
<evidence type="ECO:0000256" key="4">
    <source>
        <dbReference type="ARBA" id="ARBA00023002"/>
    </source>
</evidence>
<evidence type="ECO:0000313" key="9">
    <source>
        <dbReference type="Proteomes" id="UP000008366"/>
    </source>
</evidence>
<evidence type="ECO:0000259" key="7">
    <source>
        <dbReference type="SMART" id="SM00829"/>
    </source>
</evidence>
<keyword evidence="6" id="KW-1133">Transmembrane helix</keyword>
<dbReference type="InterPro" id="IPR002328">
    <property type="entry name" value="ADH_Zn_CS"/>
</dbReference>
<comment type="cofactor">
    <cofactor evidence="1 5">
        <name>Zn(2+)</name>
        <dbReference type="ChEBI" id="CHEBI:29105"/>
    </cofactor>
</comment>
<dbReference type="PANTHER" id="PTHR43401:SF5">
    <property type="entry name" value="ALCOHOL DEHYDROGENASE-RELATED"/>
    <property type="match status" value="1"/>
</dbReference>
<evidence type="ECO:0000256" key="2">
    <source>
        <dbReference type="ARBA" id="ARBA00022723"/>
    </source>
</evidence>
<feature type="domain" description="Enoyl reductase (ER)" evidence="7">
    <location>
        <begin position="10"/>
        <end position="345"/>
    </location>
</feature>
<name>K6VLD9_9MICO</name>
<dbReference type="InterPro" id="IPR013154">
    <property type="entry name" value="ADH-like_N"/>
</dbReference>
<gene>
    <name evidence="8" type="primary">adh</name>
    <name evidence="8" type="ORF">KILIM_055_00060</name>
</gene>
<organism evidence="8 9">
    <name type="scientific">Kineosphaera limosa NBRC 100340</name>
    <dbReference type="NCBI Taxonomy" id="1184609"/>
    <lineage>
        <taxon>Bacteria</taxon>
        <taxon>Bacillati</taxon>
        <taxon>Actinomycetota</taxon>
        <taxon>Actinomycetes</taxon>
        <taxon>Micrococcales</taxon>
        <taxon>Dermatophilaceae</taxon>
        <taxon>Kineosphaera</taxon>
    </lineage>
</organism>
<dbReference type="Pfam" id="PF00107">
    <property type="entry name" value="ADH_zinc_N"/>
    <property type="match status" value="1"/>
</dbReference>
<dbReference type="OrthoDB" id="5295340at2"/>
<feature type="transmembrane region" description="Helical" evidence="6">
    <location>
        <begin position="167"/>
        <end position="193"/>
    </location>
</feature>
<dbReference type="SUPFAM" id="SSF51735">
    <property type="entry name" value="NAD(P)-binding Rossmann-fold domains"/>
    <property type="match status" value="1"/>
</dbReference>
<dbReference type="InterPro" id="IPR036291">
    <property type="entry name" value="NAD(P)-bd_dom_sf"/>
</dbReference>
<keyword evidence="6" id="KW-0472">Membrane</keyword>
<dbReference type="EMBL" id="BAHD01000055">
    <property type="protein sequence ID" value="GAB97038.1"/>
    <property type="molecule type" value="Genomic_DNA"/>
</dbReference>
<proteinExistence type="inferred from homology"/>
<evidence type="ECO:0000256" key="1">
    <source>
        <dbReference type="ARBA" id="ARBA00001947"/>
    </source>
</evidence>
<keyword evidence="9" id="KW-1185">Reference proteome</keyword>
<dbReference type="Gene3D" id="3.40.50.720">
    <property type="entry name" value="NAD(P)-binding Rossmann-like Domain"/>
    <property type="match status" value="1"/>
</dbReference>
<dbReference type="Gene3D" id="3.90.180.10">
    <property type="entry name" value="Medium-chain alcohol dehydrogenases, catalytic domain"/>
    <property type="match status" value="1"/>
</dbReference>
<keyword evidence="2 5" id="KW-0479">Metal-binding</keyword>